<feature type="compositionally biased region" description="Low complexity" evidence="1">
    <location>
        <begin position="78"/>
        <end position="87"/>
    </location>
</feature>
<feature type="compositionally biased region" description="Basic residues" evidence="1">
    <location>
        <begin position="156"/>
        <end position="165"/>
    </location>
</feature>
<comment type="caution">
    <text evidence="2">The sequence shown here is derived from an EMBL/GenBank/DDBJ whole genome shotgun (WGS) entry which is preliminary data.</text>
</comment>
<feature type="compositionally biased region" description="Low complexity" evidence="1">
    <location>
        <begin position="537"/>
        <end position="550"/>
    </location>
</feature>
<feature type="compositionally biased region" description="Polar residues" evidence="1">
    <location>
        <begin position="417"/>
        <end position="427"/>
    </location>
</feature>
<feature type="region of interest" description="Disordered" evidence="1">
    <location>
        <begin position="253"/>
        <end position="432"/>
    </location>
</feature>
<reference evidence="2" key="1">
    <citation type="journal article" date="2021" name="Sci. Rep.">
        <title>Diploid genomic architecture of Nitzschia inconspicua, an elite biomass production diatom.</title>
        <authorList>
            <person name="Oliver A."/>
            <person name="Podell S."/>
            <person name="Pinowska A."/>
            <person name="Traller J.C."/>
            <person name="Smith S.R."/>
            <person name="McClure R."/>
            <person name="Beliaev A."/>
            <person name="Bohutskyi P."/>
            <person name="Hill E.A."/>
            <person name="Rabines A."/>
            <person name="Zheng H."/>
            <person name="Allen L.Z."/>
            <person name="Kuo A."/>
            <person name="Grigoriev I.V."/>
            <person name="Allen A.E."/>
            <person name="Hazlebeck D."/>
            <person name="Allen E.E."/>
        </authorList>
    </citation>
    <scope>NUCLEOTIDE SEQUENCE</scope>
    <source>
        <strain evidence="2">Hildebrandi</strain>
    </source>
</reference>
<feature type="compositionally biased region" description="Low complexity" evidence="1">
    <location>
        <begin position="41"/>
        <end position="61"/>
    </location>
</feature>
<evidence type="ECO:0000313" key="3">
    <source>
        <dbReference type="Proteomes" id="UP000693970"/>
    </source>
</evidence>
<feature type="compositionally biased region" description="Basic and acidic residues" evidence="1">
    <location>
        <begin position="327"/>
        <end position="354"/>
    </location>
</feature>
<feature type="compositionally biased region" description="Acidic residues" evidence="1">
    <location>
        <begin position="307"/>
        <end position="316"/>
    </location>
</feature>
<feature type="compositionally biased region" description="Low complexity" evidence="1">
    <location>
        <begin position="193"/>
        <end position="202"/>
    </location>
</feature>
<gene>
    <name evidence="2" type="ORF">IV203_013661</name>
</gene>
<feature type="compositionally biased region" description="Basic and acidic residues" evidence="1">
    <location>
        <begin position="360"/>
        <end position="371"/>
    </location>
</feature>
<dbReference type="EMBL" id="JAGRRH010000001">
    <property type="protein sequence ID" value="KAG7374566.1"/>
    <property type="molecule type" value="Genomic_DNA"/>
</dbReference>
<reference evidence="2" key="2">
    <citation type="submission" date="2021-04" db="EMBL/GenBank/DDBJ databases">
        <authorList>
            <person name="Podell S."/>
        </authorList>
    </citation>
    <scope>NUCLEOTIDE SEQUENCE</scope>
    <source>
        <strain evidence="2">Hildebrandi</strain>
    </source>
</reference>
<feature type="compositionally biased region" description="Acidic residues" evidence="1">
    <location>
        <begin position="30"/>
        <end position="40"/>
    </location>
</feature>
<organism evidence="2 3">
    <name type="scientific">Nitzschia inconspicua</name>
    <dbReference type="NCBI Taxonomy" id="303405"/>
    <lineage>
        <taxon>Eukaryota</taxon>
        <taxon>Sar</taxon>
        <taxon>Stramenopiles</taxon>
        <taxon>Ochrophyta</taxon>
        <taxon>Bacillariophyta</taxon>
        <taxon>Bacillariophyceae</taxon>
        <taxon>Bacillariophycidae</taxon>
        <taxon>Bacillariales</taxon>
        <taxon>Bacillariaceae</taxon>
        <taxon>Nitzschia</taxon>
    </lineage>
</organism>
<evidence type="ECO:0000256" key="1">
    <source>
        <dbReference type="SAM" id="MobiDB-lite"/>
    </source>
</evidence>
<feature type="region of interest" description="Disordered" evidence="1">
    <location>
        <begin position="1"/>
        <end position="211"/>
    </location>
</feature>
<name>A0A9K3M931_9STRA</name>
<keyword evidence="3" id="KW-1185">Reference proteome</keyword>
<proteinExistence type="predicted"/>
<feature type="compositionally biased region" description="Polar residues" evidence="1">
    <location>
        <begin position="824"/>
        <end position="836"/>
    </location>
</feature>
<dbReference type="AlphaFoldDB" id="A0A9K3M931"/>
<feature type="compositionally biased region" description="Low complexity" evidence="1">
    <location>
        <begin position="113"/>
        <end position="137"/>
    </location>
</feature>
<accession>A0A9K3M931</accession>
<sequence>MTRSTRPSKNVRRSSERRAAANQDDAAGSYEEDSNNETDDAVAAPEDAPAAVAAAAAAASAGQGRRILRSARYKDKNSTAASSSENNSDAKEAEITVSSGSKRKRAFMSSDGSSTKQQQQQQSRTSRSKTAAAAAPANDFPSDPLNGLEETEISASRKRKSRGRGHGPDDDSGVGSGGEGGDNILEAFCRMLAQGAPQEQPGEGPGLPPSIDMQKAANVLEAAAGNLALAVNLYWDDYFATVNNDDIHHAAAAAAAPAADPQEEPQHGDEKGASSNSNSKNRKKRGQAAKADKSKSRGASESAQERDESEGDDDNDDSKPPARGGRRSRENRRAEEATARRMRRSLDPDFRAADKAGNNDSREENHRSRQDPDEEMEDTNNESGSGDEDEDEDGSNANNDNEENQAPADGDVFIVNEANNNDGSISVSDDELPRRFARVRFGRTVRANPGRQSHPSAVERRIREAAAAISKKVLNYKESPDAVKKRREKVDEDLSLTENTEDYISDGDWFQPQTTSALELLWGSTDASSSGASNTENNNAPDRNGNNNDGTGRGNPINVEQDDNESEEADGEETEGGGIPYTWLNDGFHLSDCGTGLVVKMPKEEDIELLAWRQRNSGSRRDSLPPPIHCMGITAILSIVTSLLYTGASIQGNVVNCTTTKKPWFKLSKEEKKKEFDDRLTDALSSLLYVAADVSRKRKQVALRLMRKRISSATNPSLEELEKVKLLTARMNLVPTCTWEEDLVVALVPRTPDGPSTRQIPIKTSWTNIQDIRLYVLSAIRSFTSKGGIALFLETLIRIHGTQTIKRQMTKCREHQKAEIKQPVASSQDAQQKTSAGRSKYTLIRCRCEERQEQLFEGKPVPLNIRNDPSKLISKLTPPGTECVFDGLVRLMLSGELSGSWGDCAPKGIGIGLLTGSSEVSLALSRPERPVWVIKGPTCYSVLFMEEERDMDIKVAAKIDKAYSSLHLSHWNTWYLSSHKTKLRVITGPPTQRSSKLQQQLSRMETKLNAKPPTPNRMLSERSRWNLVDSVSAEQYHHVQSELSEDVVQTADLERVRIHPEDEKLYPNKRQMWRFHMGDDDDVDLDQKPKAEGWTSYHRLNKREKRIIELKLGPKINHILWTRWPAATVDSFTNDPIV</sequence>
<evidence type="ECO:0000313" key="2">
    <source>
        <dbReference type="EMBL" id="KAG7374566.1"/>
    </source>
</evidence>
<feature type="compositionally biased region" description="Polar residues" evidence="1">
    <location>
        <begin position="525"/>
        <end position="536"/>
    </location>
</feature>
<feature type="compositionally biased region" description="Acidic residues" evidence="1">
    <location>
        <begin position="372"/>
        <end position="394"/>
    </location>
</feature>
<protein>
    <submittedName>
        <fullName evidence="2">Uncharacterized protein</fullName>
    </submittedName>
</protein>
<feature type="region of interest" description="Disordered" evidence="1">
    <location>
        <begin position="525"/>
        <end position="579"/>
    </location>
</feature>
<dbReference type="Proteomes" id="UP000693970">
    <property type="component" value="Unassembled WGS sequence"/>
</dbReference>
<dbReference type="OrthoDB" id="48809at2759"/>
<feature type="region of interest" description="Disordered" evidence="1">
    <location>
        <begin position="816"/>
        <end position="836"/>
    </location>
</feature>
<feature type="compositionally biased region" description="Acidic residues" evidence="1">
    <location>
        <begin position="560"/>
        <end position="575"/>
    </location>
</feature>